<protein>
    <submittedName>
        <fullName evidence="2">Uncharacterized protein</fullName>
    </submittedName>
</protein>
<evidence type="ECO:0000256" key="1">
    <source>
        <dbReference type="SAM" id="MobiDB-lite"/>
    </source>
</evidence>
<proteinExistence type="predicted"/>
<name>A0A3B0JKZ7_9RICK</name>
<dbReference type="EMBL" id="OUNF01000129">
    <property type="protein sequence ID" value="SPP33911.1"/>
    <property type="molecule type" value="Genomic_DNA"/>
</dbReference>
<feature type="compositionally biased region" description="Basic and acidic residues" evidence="1">
    <location>
        <begin position="114"/>
        <end position="125"/>
    </location>
</feature>
<sequence>MIENNDDFYAESVEKTKSILDEAIAKGHTISDDDRQTLEMVKANEQFAEKVLNGEDYQDLQDFCDTLTVSKVRYINEQIAKGNNKTSFVKKLADIAKDGQLSEEMRSKPLSRFKEEVGSLKEGLHKSSKATAIPTN</sequence>
<accession>A0A3B0JKZ7</accession>
<reference evidence="2" key="1">
    <citation type="submission" date="2018-04" db="EMBL/GenBank/DDBJ databases">
        <authorList>
            <person name="Go L.Y."/>
            <person name="Mitchell J.A."/>
        </authorList>
    </citation>
    <scope>NUCLEOTIDE SEQUENCE</scope>
    <source>
        <strain evidence="2">WBAF</strain>
    </source>
</reference>
<dbReference type="AlphaFoldDB" id="A0A3B0JKZ7"/>
<organism evidence="2">
    <name type="scientific">Wolbachia endosymbiont of Aleurodicus floccissimus</name>
    <dbReference type="NCBI Taxonomy" id="2152762"/>
    <lineage>
        <taxon>Bacteria</taxon>
        <taxon>Pseudomonadati</taxon>
        <taxon>Pseudomonadota</taxon>
        <taxon>Alphaproteobacteria</taxon>
        <taxon>Rickettsiales</taxon>
        <taxon>Anaplasmataceae</taxon>
        <taxon>Wolbachieae</taxon>
        <taxon>Wolbachia</taxon>
    </lineage>
</organism>
<gene>
    <name evidence="2" type="ORF">WBAF_0483</name>
</gene>
<feature type="region of interest" description="Disordered" evidence="1">
    <location>
        <begin position="114"/>
        <end position="136"/>
    </location>
</feature>
<evidence type="ECO:0000313" key="2">
    <source>
        <dbReference type="EMBL" id="SPP33911.1"/>
    </source>
</evidence>